<gene>
    <name evidence="5" type="ORF">PG999_004205</name>
</gene>
<dbReference type="PANTHER" id="PTHR13454:SF11">
    <property type="entry name" value="PROTEIN MCM10 HOMOLOG"/>
    <property type="match status" value="1"/>
</dbReference>
<dbReference type="Proteomes" id="UP001392437">
    <property type="component" value="Unassembled WGS sequence"/>
</dbReference>
<dbReference type="InterPro" id="IPR012340">
    <property type="entry name" value="NA-bd_OB-fold"/>
</dbReference>
<proteinExistence type="inferred from homology"/>
<feature type="compositionally biased region" description="Basic and acidic residues" evidence="3">
    <location>
        <begin position="28"/>
        <end position="37"/>
    </location>
</feature>
<organism evidence="5 6">
    <name type="scientific">Apiospora kogelbergensis</name>
    <dbReference type="NCBI Taxonomy" id="1337665"/>
    <lineage>
        <taxon>Eukaryota</taxon>
        <taxon>Fungi</taxon>
        <taxon>Dikarya</taxon>
        <taxon>Ascomycota</taxon>
        <taxon>Pezizomycotina</taxon>
        <taxon>Sordariomycetes</taxon>
        <taxon>Xylariomycetidae</taxon>
        <taxon>Amphisphaeriales</taxon>
        <taxon>Apiosporaceae</taxon>
        <taxon>Apiospora</taxon>
    </lineage>
</organism>
<accession>A0AAW0QYL7</accession>
<feature type="compositionally biased region" description="Basic residues" evidence="3">
    <location>
        <begin position="691"/>
        <end position="701"/>
    </location>
</feature>
<dbReference type="Pfam" id="PF09329">
    <property type="entry name" value="zf-primase"/>
    <property type="match status" value="1"/>
</dbReference>
<keyword evidence="6" id="KW-1185">Reference proteome</keyword>
<keyword evidence="2" id="KW-0175">Coiled coil</keyword>
<feature type="compositionally biased region" description="Acidic residues" evidence="3">
    <location>
        <begin position="64"/>
        <end position="82"/>
    </location>
</feature>
<evidence type="ECO:0000256" key="2">
    <source>
        <dbReference type="SAM" id="Coils"/>
    </source>
</evidence>
<feature type="region of interest" description="Disordered" evidence="3">
    <location>
        <begin position="538"/>
        <end position="570"/>
    </location>
</feature>
<dbReference type="InterPro" id="IPR040184">
    <property type="entry name" value="Mcm10"/>
</dbReference>
<evidence type="ECO:0000313" key="5">
    <source>
        <dbReference type="EMBL" id="KAK8120085.1"/>
    </source>
</evidence>
<protein>
    <submittedName>
        <fullName evidence="5">Minichromosome maintenance protein 10</fullName>
    </submittedName>
</protein>
<dbReference type="EMBL" id="JAQQWP010000004">
    <property type="protein sequence ID" value="KAK8120085.1"/>
    <property type="molecule type" value="Genomic_DNA"/>
</dbReference>
<feature type="compositionally biased region" description="Basic and acidic residues" evidence="3">
    <location>
        <begin position="227"/>
        <end position="254"/>
    </location>
</feature>
<feature type="compositionally biased region" description="Polar residues" evidence="3">
    <location>
        <begin position="659"/>
        <end position="670"/>
    </location>
</feature>
<name>A0AAW0QYL7_9PEZI</name>
<feature type="region of interest" description="Disordered" evidence="3">
    <location>
        <begin position="390"/>
        <end position="411"/>
    </location>
</feature>
<evidence type="ECO:0000259" key="4">
    <source>
        <dbReference type="Pfam" id="PF09329"/>
    </source>
</evidence>
<feature type="coiled-coil region" evidence="2">
    <location>
        <begin position="598"/>
        <end position="625"/>
    </location>
</feature>
<feature type="compositionally biased region" description="Low complexity" evidence="3">
    <location>
        <begin position="703"/>
        <end position="717"/>
    </location>
</feature>
<dbReference type="AlphaFoldDB" id="A0AAW0QYL7"/>
<dbReference type="InterPro" id="IPR015408">
    <property type="entry name" value="Znf_Mcm10/DnaG"/>
</dbReference>
<comment type="similarity">
    <text evidence="1">Belongs to the MCM10 family.</text>
</comment>
<feature type="compositionally biased region" description="Polar residues" evidence="3">
    <location>
        <begin position="112"/>
        <end position="121"/>
    </location>
</feature>
<feature type="domain" description="Zinc finger Mcm10/DnaG-type" evidence="4">
    <location>
        <begin position="489"/>
        <end position="531"/>
    </location>
</feature>
<feature type="region of interest" description="Disordered" evidence="3">
    <location>
        <begin position="689"/>
        <end position="717"/>
    </location>
</feature>
<dbReference type="FunFam" id="2.40.50.140:FF:000174">
    <property type="entry name" value="DNA replication licensing factor mcm10"/>
    <property type="match status" value="1"/>
</dbReference>
<feature type="compositionally biased region" description="Polar residues" evidence="3">
    <location>
        <begin position="161"/>
        <end position="172"/>
    </location>
</feature>
<dbReference type="PANTHER" id="PTHR13454">
    <property type="entry name" value="PROTEIN MCM10 HOMOLOG"/>
    <property type="match status" value="1"/>
</dbReference>
<dbReference type="Gene3D" id="2.40.50.140">
    <property type="entry name" value="Nucleic acid-binding proteins"/>
    <property type="match status" value="1"/>
</dbReference>
<sequence length="851" mass="92586">MAQRSGAGPPLQWPPRSPHEALVSTPGGRERMRRMAERASPSPSPLKRARSMSALAARPGTSQDDLDDDDMDVDDEEEDEETLQLKLQAIQAKLKLKALQRKQKKTGGSVDFGSSTASRTSPGRDILAASRAQSRAAMLKEAPKFPSQSPAEVQVPVSPVRRTQTAQSQRSPSRVLLGIDKGLKAKDVSLKRASSQRGPRDNDGPGSGYLQRSRTPAPNQDNILSQDRPKSFSERLAEARNEEAAKKERQERIRSVRTNTFQVKQEQVEQYKSQAVDIPEAPAEQGAYTREEIMAGGRIKRSNTVPSLRKGDDFSGEAGSSNTDEAASFEPYSSLHLSKRILPHNLLARTLSGKKPYLIKDLLASVKAPNFELPDIEQDVVVFGIVASKSDPKAHKAPPGGSDLKEKKSRIAGDEDPRGKYMVIQLVDLTWQLDLFLFDSAFARYWKLSPGTLVAILNPSIMPPPKGREDTGRFSIVLNSDGDTVLEIGTARDLGYCKSVKKDGSLCNSWVNKKRTEFCEFHMNAALEKHRFHRQDINSAAGSGTGARPKNHREKWQNDNMKKNNTGNYDRASGSQYYVSHASAASLIDGEHLLFSGVADRAERKEALKRRLEHQEKERDIMKQLSNIGRGAGREYMRMSDRTNQFGSSVSSAGGIGDSATQDSPGTGQPPTVDAKSLGLLAARGADAKKVHLSPVKRKRNLSSFNSMSSTGSSSSTKAVKTAGAAASQSKTEGALGWGVSLKDKLSSMKNGQRFDGTTSAAPAPILTPAASSSFSDGSSFQSSAILTPAIKGKDGSRDKAELPARKKTRFVTEKGIREAGRESLGGDFTRNKMILLDDGEDDDDELLVLD</sequence>
<dbReference type="GO" id="GO:0003688">
    <property type="term" value="F:DNA replication origin binding"/>
    <property type="evidence" value="ECO:0007669"/>
    <property type="project" value="TreeGrafter"/>
</dbReference>
<dbReference type="GO" id="GO:0006270">
    <property type="term" value="P:DNA replication initiation"/>
    <property type="evidence" value="ECO:0007669"/>
    <property type="project" value="InterPro"/>
</dbReference>
<feature type="compositionally biased region" description="Polar residues" evidence="3">
    <location>
        <begin position="210"/>
        <end position="225"/>
    </location>
</feature>
<feature type="region of interest" description="Disordered" evidence="3">
    <location>
        <begin position="298"/>
        <end position="326"/>
    </location>
</feature>
<feature type="region of interest" description="Disordered" evidence="3">
    <location>
        <begin position="644"/>
        <end position="674"/>
    </location>
</feature>
<evidence type="ECO:0000256" key="1">
    <source>
        <dbReference type="ARBA" id="ARBA00009679"/>
    </source>
</evidence>
<feature type="compositionally biased region" description="Basic and acidic residues" evidence="3">
    <location>
        <begin position="181"/>
        <end position="190"/>
    </location>
</feature>
<feature type="region of interest" description="Disordered" evidence="3">
    <location>
        <begin position="1"/>
        <end position="82"/>
    </location>
</feature>
<dbReference type="GO" id="GO:0003697">
    <property type="term" value="F:single-stranded DNA binding"/>
    <property type="evidence" value="ECO:0007669"/>
    <property type="project" value="InterPro"/>
</dbReference>
<feature type="region of interest" description="Disordered" evidence="3">
    <location>
        <begin position="98"/>
        <end position="255"/>
    </location>
</feature>
<reference evidence="5 6" key="1">
    <citation type="submission" date="2023-01" db="EMBL/GenBank/DDBJ databases">
        <title>Analysis of 21 Apiospora genomes using comparative genomics revels a genus with tremendous synthesis potential of carbohydrate active enzymes and secondary metabolites.</title>
        <authorList>
            <person name="Sorensen T."/>
        </authorList>
    </citation>
    <scope>NUCLEOTIDE SEQUENCE [LARGE SCALE GENOMIC DNA]</scope>
    <source>
        <strain evidence="5 6">CBS 117206</strain>
    </source>
</reference>
<comment type="caution">
    <text evidence="5">The sequence shown here is derived from an EMBL/GenBank/DDBJ whole genome shotgun (WGS) entry which is preliminary data.</text>
</comment>
<evidence type="ECO:0000256" key="3">
    <source>
        <dbReference type="SAM" id="MobiDB-lite"/>
    </source>
</evidence>
<dbReference type="GO" id="GO:0043596">
    <property type="term" value="C:nuclear replication fork"/>
    <property type="evidence" value="ECO:0007669"/>
    <property type="project" value="TreeGrafter"/>
</dbReference>
<evidence type="ECO:0000313" key="6">
    <source>
        <dbReference type="Proteomes" id="UP001392437"/>
    </source>
</evidence>